<protein>
    <submittedName>
        <fullName evidence="1">Uncharacterized protein</fullName>
    </submittedName>
</protein>
<sequence length="63" mass="7539">MVDQRERNLWVWKNDRGGDGTHGAVKLSVLEFTGRHDHLDKWNIISWIVKHVLVRCYCIYLEM</sequence>
<evidence type="ECO:0000313" key="2">
    <source>
        <dbReference type="Proteomes" id="UP000250275"/>
    </source>
</evidence>
<proteinExistence type="predicted"/>
<dbReference type="Proteomes" id="UP000250275">
    <property type="component" value="Unassembled WGS sequence"/>
</dbReference>
<evidence type="ECO:0000313" key="1">
    <source>
        <dbReference type="EMBL" id="OAD53727.1"/>
    </source>
</evidence>
<keyword evidence="2" id="KW-1185">Reference proteome</keyword>
<dbReference type="AlphaFoldDB" id="A0A310S7C9"/>
<name>A0A310S7C9_9HYME</name>
<reference evidence="1 2" key="1">
    <citation type="submission" date="2015-07" db="EMBL/GenBank/DDBJ databases">
        <title>The genome of Eufriesea mexicana.</title>
        <authorList>
            <person name="Pan H."/>
            <person name="Kapheim K."/>
        </authorList>
    </citation>
    <scope>NUCLEOTIDE SEQUENCE [LARGE SCALE GENOMIC DNA]</scope>
    <source>
        <strain evidence="1">0111107269</strain>
        <tissue evidence="1">Whole body</tissue>
    </source>
</reference>
<organism evidence="1 2">
    <name type="scientific">Eufriesea mexicana</name>
    <dbReference type="NCBI Taxonomy" id="516756"/>
    <lineage>
        <taxon>Eukaryota</taxon>
        <taxon>Metazoa</taxon>
        <taxon>Ecdysozoa</taxon>
        <taxon>Arthropoda</taxon>
        <taxon>Hexapoda</taxon>
        <taxon>Insecta</taxon>
        <taxon>Pterygota</taxon>
        <taxon>Neoptera</taxon>
        <taxon>Endopterygota</taxon>
        <taxon>Hymenoptera</taxon>
        <taxon>Apocrita</taxon>
        <taxon>Aculeata</taxon>
        <taxon>Apoidea</taxon>
        <taxon>Anthophila</taxon>
        <taxon>Apidae</taxon>
        <taxon>Eufriesea</taxon>
    </lineage>
</organism>
<dbReference type="EMBL" id="KQ766175">
    <property type="protein sequence ID" value="OAD53727.1"/>
    <property type="molecule type" value="Genomic_DNA"/>
</dbReference>
<gene>
    <name evidence="1" type="ORF">WN48_09289</name>
</gene>
<accession>A0A310S7C9</accession>